<sequence>MSIYVGNGDPLTIGLPTAPGNEDMKLW</sequence>
<gene>
    <name evidence="2" type="ORF">LCGC14_1962200</name>
</gene>
<comment type="caution">
    <text evidence="2">The sequence shown here is derived from an EMBL/GenBank/DDBJ whole genome shotgun (WGS) entry which is preliminary data.</text>
</comment>
<feature type="region of interest" description="Disordered" evidence="1">
    <location>
        <begin position="1"/>
        <end position="27"/>
    </location>
</feature>
<dbReference type="AlphaFoldDB" id="A0A0F9FE66"/>
<protein>
    <submittedName>
        <fullName evidence="2">Uncharacterized protein</fullName>
    </submittedName>
</protein>
<name>A0A0F9FE66_9ZZZZ</name>
<organism evidence="2">
    <name type="scientific">marine sediment metagenome</name>
    <dbReference type="NCBI Taxonomy" id="412755"/>
    <lineage>
        <taxon>unclassified sequences</taxon>
        <taxon>metagenomes</taxon>
        <taxon>ecological metagenomes</taxon>
    </lineage>
</organism>
<proteinExistence type="predicted"/>
<feature type="non-terminal residue" evidence="2">
    <location>
        <position position="27"/>
    </location>
</feature>
<dbReference type="EMBL" id="LAZR01021632">
    <property type="protein sequence ID" value="KKL84694.1"/>
    <property type="molecule type" value="Genomic_DNA"/>
</dbReference>
<evidence type="ECO:0000256" key="1">
    <source>
        <dbReference type="SAM" id="MobiDB-lite"/>
    </source>
</evidence>
<reference evidence="2" key="1">
    <citation type="journal article" date="2015" name="Nature">
        <title>Complex archaea that bridge the gap between prokaryotes and eukaryotes.</title>
        <authorList>
            <person name="Spang A."/>
            <person name="Saw J.H."/>
            <person name="Jorgensen S.L."/>
            <person name="Zaremba-Niedzwiedzka K."/>
            <person name="Martijn J."/>
            <person name="Lind A.E."/>
            <person name="van Eijk R."/>
            <person name="Schleper C."/>
            <person name="Guy L."/>
            <person name="Ettema T.J."/>
        </authorList>
    </citation>
    <scope>NUCLEOTIDE SEQUENCE</scope>
</reference>
<evidence type="ECO:0000313" key="2">
    <source>
        <dbReference type="EMBL" id="KKL84694.1"/>
    </source>
</evidence>
<accession>A0A0F9FE66</accession>